<evidence type="ECO:0000256" key="2">
    <source>
        <dbReference type="SAM" id="Phobius"/>
    </source>
</evidence>
<keyword evidence="2" id="KW-1133">Transmembrane helix</keyword>
<sequence>MENIDIERLERKNIYSVPKDFFGKMQQNVLDKTAAQNHSSIIPVAKKKNGWWYAAAAAIVAVFGLGYLFTNEKPAQQTLAKTIETEQVAEPLIQKAEPASIPEKNFADESQPVLTFAENINPSQTERPEKPAASPRKIQPKKAPSGARQEVLVEQVIARMTQDEVADYIKGAENDVYLDIYY</sequence>
<organism evidence="3 4">
    <name type="scientific">Cruoricaptor ignavus</name>
    <dbReference type="NCBI Taxonomy" id="1118202"/>
    <lineage>
        <taxon>Bacteria</taxon>
        <taxon>Pseudomonadati</taxon>
        <taxon>Bacteroidota</taxon>
        <taxon>Flavobacteriia</taxon>
        <taxon>Flavobacteriales</taxon>
        <taxon>Weeksellaceae</taxon>
        <taxon>Cruoricaptor</taxon>
    </lineage>
</organism>
<protein>
    <submittedName>
        <fullName evidence="3">Uncharacterized protein</fullName>
    </submittedName>
</protein>
<feature type="region of interest" description="Disordered" evidence="1">
    <location>
        <begin position="119"/>
        <end position="148"/>
    </location>
</feature>
<name>A0A1M6DRL5_9FLAO</name>
<dbReference type="OrthoDB" id="1273588at2"/>
<evidence type="ECO:0000256" key="1">
    <source>
        <dbReference type="SAM" id="MobiDB-lite"/>
    </source>
</evidence>
<keyword evidence="4" id="KW-1185">Reference proteome</keyword>
<reference evidence="3 4" key="1">
    <citation type="submission" date="2016-11" db="EMBL/GenBank/DDBJ databases">
        <authorList>
            <person name="Jaros S."/>
            <person name="Januszkiewicz K."/>
            <person name="Wedrychowicz H."/>
        </authorList>
    </citation>
    <scope>NUCLEOTIDE SEQUENCE [LARGE SCALE GENOMIC DNA]</scope>
    <source>
        <strain evidence="3 4">DSM 25479</strain>
    </source>
</reference>
<gene>
    <name evidence="3" type="ORF">SAMN05443429_10472</name>
</gene>
<proteinExistence type="predicted"/>
<keyword evidence="2" id="KW-0812">Transmembrane</keyword>
<dbReference type="AlphaFoldDB" id="A0A1M6DRL5"/>
<evidence type="ECO:0000313" key="3">
    <source>
        <dbReference type="EMBL" id="SHI75862.1"/>
    </source>
</evidence>
<dbReference type="STRING" id="1118202.SAMN05443429_10472"/>
<accession>A0A1M6DRL5</accession>
<dbReference type="RefSeq" id="WP_073179093.1">
    <property type="nucleotide sequence ID" value="NZ_FQYI01000004.1"/>
</dbReference>
<dbReference type="EMBL" id="FQYI01000004">
    <property type="protein sequence ID" value="SHI75862.1"/>
    <property type="molecule type" value="Genomic_DNA"/>
</dbReference>
<dbReference type="Proteomes" id="UP000184335">
    <property type="component" value="Unassembled WGS sequence"/>
</dbReference>
<keyword evidence="2" id="KW-0472">Membrane</keyword>
<evidence type="ECO:0000313" key="4">
    <source>
        <dbReference type="Proteomes" id="UP000184335"/>
    </source>
</evidence>
<feature type="transmembrane region" description="Helical" evidence="2">
    <location>
        <begin position="50"/>
        <end position="69"/>
    </location>
</feature>